<gene>
    <name evidence="1" type="ORF">BpHYR1_032120</name>
</gene>
<name>A0A3M7PJH2_BRAPC</name>
<sequence>MDLNSPVSNADDLVVLVDALCQKFSANKPAGRSGNPHAREVDLVAVIRSLDGAYRRCMVVCYWPLLRLECSRHNFGSELSKLSVLKRKINFFYN</sequence>
<reference evidence="1 2" key="1">
    <citation type="journal article" date="2018" name="Sci. Rep.">
        <title>Genomic signatures of local adaptation to the degree of environmental predictability in rotifers.</title>
        <authorList>
            <person name="Franch-Gras L."/>
            <person name="Hahn C."/>
            <person name="Garcia-Roger E.M."/>
            <person name="Carmona M.J."/>
            <person name="Serra M."/>
            <person name="Gomez A."/>
        </authorList>
    </citation>
    <scope>NUCLEOTIDE SEQUENCE [LARGE SCALE GENOMIC DNA]</scope>
    <source>
        <strain evidence="1">HYR1</strain>
    </source>
</reference>
<evidence type="ECO:0000313" key="1">
    <source>
        <dbReference type="EMBL" id="RMZ99148.1"/>
    </source>
</evidence>
<evidence type="ECO:0000313" key="2">
    <source>
        <dbReference type="Proteomes" id="UP000276133"/>
    </source>
</evidence>
<accession>A0A3M7PJH2</accession>
<dbReference type="EMBL" id="REGN01010392">
    <property type="protein sequence ID" value="RMZ99148.1"/>
    <property type="molecule type" value="Genomic_DNA"/>
</dbReference>
<dbReference type="AlphaFoldDB" id="A0A3M7PJH2"/>
<organism evidence="1 2">
    <name type="scientific">Brachionus plicatilis</name>
    <name type="common">Marine rotifer</name>
    <name type="synonym">Brachionus muelleri</name>
    <dbReference type="NCBI Taxonomy" id="10195"/>
    <lineage>
        <taxon>Eukaryota</taxon>
        <taxon>Metazoa</taxon>
        <taxon>Spiralia</taxon>
        <taxon>Gnathifera</taxon>
        <taxon>Rotifera</taxon>
        <taxon>Eurotatoria</taxon>
        <taxon>Monogononta</taxon>
        <taxon>Pseudotrocha</taxon>
        <taxon>Ploima</taxon>
        <taxon>Brachionidae</taxon>
        <taxon>Brachionus</taxon>
    </lineage>
</organism>
<keyword evidence="2" id="KW-1185">Reference proteome</keyword>
<dbReference type="Proteomes" id="UP000276133">
    <property type="component" value="Unassembled WGS sequence"/>
</dbReference>
<protein>
    <submittedName>
        <fullName evidence="1">Uncharacterized protein</fullName>
    </submittedName>
</protein>
<proteinExistence type="predicted"/>
<comment type="caution">
    <text evidence="1">The sequence shown here is derived from an EMBL/GenBank/DDBJ whole genome shotgun (WGS) entry which is preliminary data.</text>
</comment>